<comment type="caution">
    <text evidence="2">The sequence shown here is derived from an EMBL/GenBank/DDBJ whole genome shotgun (WGS) entry which is preliminary data.</text>
</comment>
<evidence type="ECO:0000313" key="3">
    <source>
        <dbReference type="Proteomes" id="UP001139534"/>
    </source>
</evidence>
<dbReference type="InterPro" id="IPR041657">
    <property type="entry name" value="HTH_17"/>
</dbReference>
<dbReference type="Proteomes" id="UP001139534">
    <property type="component" value="Unassembled WGS sequence"/>
</dbReference>
<organism evidence="2 3">
    <name type="scientific">Paenibacillus mellifer</name>
    <dbReference type="NCBI Taxonomy" id="2937794"/>
    <lineage>
        <taxon>Bacteria</taxon>
        <taxon>Bacillati</taxon>
        <taxon>Bacillota</taxon>
        <taxon>Bacilli</taxon>
        <taxon>Bacillales</taxon>
        <taxon>Paenibacillaceae</taxon>
        <taxon>Paenibacillus</taxon>
    </lineage>
</organism>
<accession>A0A9X1Y0I4</accession>
<dbReference type="EMBL" id="JALPRK010000012">
    <property type="protein sequence ID" value="MCK8488278.1"/>
    <property type="molecule type" value="Genomic_DNA"/>
</dbReference>
<protein>
    <submittedName>
        <fullName evidence="2">Helix-turn-helix domain-containing protein</fullName>
    </submittedName>
</protein>
<evidence type="ECO:0000259" key="1">
    <source>
        <dbReference type="Pfam" id="PF12728"/>
    </source>
</evidence>
<dbReference type="AlphaFoldDB" id="A0A9X1Y0I4"/>
<proteinExistence type="predicted"/>
<sequence>MTEHLALFKETHCFNKAHVQLAFKNYMELNVLDPEEHYPEPCRSTMIDLCKRFQFALDNCSLPQLTDDWWFYDYERTNDGIDLKLYFCEEFEIGENGIESMTFTEEFTLLSVKCDYVNVEQFAAINNVTEITVRQWIRRGKLRTAKKVGRDWLIPSIAVKPARGFSPASYFWDRLPTTLSDSYPFLIGYNCIYIFQNEQVKQHFDCILGYPGQNDRMKITITTTEREKLELALISSSVVRVEEY</sequence>
<evidence type="ECO:0000313" key="2">
    <source>
        <dbReference type="EMBL" id="MCK8488278.1"/>
    </source>
</evidence>
<name>A0A9X1Y0I4_9BACL</name>
<keyword evidence="3" id="KW-1185">Reference proteome</keyword>
<gene>
    <name evidence="2" type="ORF">M0651_13955</name>
</gene>
<feature type="domain" description="Helix-turn-helix" evidence="1">
    <location>
        <begin position="116"/>
        <end position="156"/>
    </location>
</feature>
<dbReference type="RefSeq" id="WP_248552357.1">
    <property type="nucleotide sequence ID" value="NZ_JALPRK010000012.1"/>
</dbReference>
<dbReference type="Pfam" id="PF12728">
    <property type="entry name" value="HTH_17"/>
    <property type="match status" value="1"/>
</dbReference>
<reference evidence="2" key="1">
    <citation type="submission" date="2022-04" db="EMBL/GenBank/DDBJ databases">
        <authorList>
            <person name="Seo M.-J."/>
        </authorList>
    </citation>
    <scope>NUCLEOTIDE SEQUENCE</scope>
    <source>
        <strain evidence="2">MBLB2552</strain>
    </source>
</reference>